<name>A0A392NC28_9FABA</name>
<reference evidence="2 3" key="1">
    <citation type="journal article" date="2018" name="Front. Plant Sci.">
        <title>Red Clover (Trifolium pratense) and Zigzag Clover (T. medium) - A Picture of Genomic Similarities and Differences.</title>
        <authorList>
            <person name="Dluhosova J."/>
            <person name="Istvanek J."/>
            <person name="Nedelnik J."/>
            <person name="Repkova J."/>
        </authorList>
    </citation>
    <scope>NUCLEOTIDE SEQUENCE [LARGE SCALE GENOMIC DNA]</scope>
    <source>
        <strain evidence="3">cv. 10/8</strain>
        <tissue evidence="2">Leaf</tissue>
    </source>
</reference>
<evidence type="ECO:0000256" key="1">
    <source>
        <dbReference type="SAM" id="MobiDB-lite"/>
    </source>
</evidence>
<sequence>MKVAEDPENNKGKSRKDLGLQEFKETEIRSGIMGFKATLTQSHIAKLLKIPNNGVFMSFKPGMGKKSSFVARIAKKCYLKEDEEPSNKVKDMKDTQRLLARIMLGSFFPREGGTGQLSWDHRHFIYFLSVGTKMKLPAYIFNHLCKSIRSAQHPTRLTPQIAYPRLLSDLFYQCVVTDRIARTQQMDLLEEVGVIDGSVLVKLSLVKPKKVILAYISMMKDEGIRITAADIAQVSPVDKKKRKRVIKQEKIKEEKTSGKASASGAGSSEAKSSEEVKASEVKASEKVGSSEAVTVTP</sequence>
<keyword evidence="3" id="KW-1185">Reference proteome</keyword>
<feature type="region of interest" description="Disordered" evidence="1">
    <location>
        <begin position="240"/>
        <end position="297"/>
    </location>
</feature>
<accession>A0A392NC28</accession>
<dbReference type="EMBL" id="LXQA010032749">
    <property type="protein sequence ID" value="MCH96598.1"/>
    <property type="molecule type" value="Genomic_DNA"/>
</dbReference>
<comment type="caution">
    <text evidence="2">The sequence shown here is derived from an EMBL/GenBank/DDBJ whole genome shotgun (WGS) entry which is preliminary data.</text>
</comment>
<organism evidence="2 3">
    <name type="scientific">Trifolium medium</name>
    <dbReference type="NCBI Taxonomy" id="97028"/>
    <lineage>
        <taxon>Eukaryota</taxon>
        <taxon>Viridiplantae</taxon>
        <taxon>Streptophyta</taxon>
        <taxon>Embryophyta</taxon>
        <taxon>Tracheophyta</taxon>
        <taxon>Spermatophyta</taxon>
        <taxon>Magnoliopsida</taxon>
        <taxon>eudicotyledons</taxon>
        <taxon>Gunneridae</taxon>
        <taxon>Pentapetalae</taxon>
        <taxon>rosids</taxon>
        <taxon>fabids</taxon>
        <taxon>Fabales</taxon>
        <taxon>Fabaceae</taxon>
        <taxon>Papilionoideae</taxon>
        <taxon>50 kb inversion clade</taxon>
        <taxon>NPAAA clade</taxon>
        <taxon>Hologalegina</taxon>
        <taxon>IRL clade</taxon>
        <taxon>Trifolieae</taxon>
        <taxon>Trifolium</taxon>
    </lineage>
</organism>
<evidence type="ECO:0000313" key="3">
    <source>
        <dbReference type="Proteomes" id="UP000265520"/>
    </source>
</evidence>
<dbReference type="Proteomes" id="UP000265520">
    <property type="component" value="Unassembled WGS sequence"/>
</dbReference>
<proteinExistence type="predicted"/>
<dbReference type="AlphaFoldDB" id="A0A392NC28"/>
<evidence type="ECO:0000313" key="2">
    <source>
        <dbReference type="EMBL" id="MCH96598.1"/>
    </source>
</evidence>
<protein>
    <submittedName>
        <fullName evidence="2">Uncharacterized protein</fullName>
    </submittedName>
</protein>
<feature type="compositionally biased region" description="Low complexity" evidence="1">
    <location>
        <begin position="258"/>
        <end position="270"/>
    </location>
</feature>
<feature type="compositionally biased region" description="Basic and acidic residues" evidence="1">
    <location>
        <begin position="271"/>
        <end position="285"/>
    </location>
</feature>
<feature type="compositionally biased region" description="Basic and acidic residues" evidence="1">
    <location>
        <begin position="246"/>
        <end position="257"/>
    </location>
</feature>